<keyword evidence="2" id="KW-1133">Transmembrane helix</keyword>
<dbReference type="InterPro" id="IPR010559">
    <property type="entry name" value="Sig_transdc_His_kin_internal"/>
</dbReference>
<dbReference type="Gene3D" id="3.30.565.10">
    <property type="entry name" value="Histidine kinase-like ATPase, C-terminal domain"/>
    <property type="match status" value="1"/>
</dbReference>
<dbReference type="InterPro" id="IPR011990">
    <property type="entry name" value="TPR-like_helical_dom_sf"/>
</dbReference>
<accession>A0A2S9J0P0</accession>
<reference evidence="6 7" key="1">
    <citation type="submission" date="2018-02" db="EMBL/GenBank/DDBJ databases">
        <title>The draft genome of Sphingobacterium sp. 5JN-11.</title>
        <authorList>
            <person name="Liu L."/>
            <person name="Li L."/>
            <person name="Liang L."/>
            <person name="Zhang X."/>
            <person name="Wang T."/>
        </authorList>
    </citation>
    <scope>NUCLEOTIDE SEQUENCE [LARGE SCALE GENOMIC DNA]</scope>
    <source>
        <strain evidence="6 7">5JN-11</strain>
    </source>
</reference>
<dbReference type="Pfam" id="PF06580">
    <property type="entry name" value="His_kinase"/>
    <property type="match status" value="1"/>
</dbReference>
<dbReference type="SMART" id="SM00028">
    <property type="entry name" value="TPR"/>
    <property type="match status" value="5"/>
</dbReference>
<feature type="coiled-coil region" evidence="1">
    <location>
        <begin position="301"/>
        <end position="337"/>
    </location>
</feature>
<dbReference type="Pfam" id="PF13424">
    <property type="entry name" value="TPR_12"/>
    <property type="match status" value="1"/>
</dbReference>
<evidence type="ECO:0000313" key="6">
    <source>
        <dbReference type="EMBL" id="PRD46339.1"/>
    </source>
</evidence>
<dbReference type="InterPro" id="IPR036890">
    <property type="entry name" value="HATPase_C_sf"/>
</dbReference>
<dbReference type="SUPFAM" id="SSF55874">
    <property type="entry name" value="ATPase domain of HSP90 chaperone/DNA topoisomerase II/histidine kinase"/>
    <property type="match status" value="1"/>
</dbReference>
<keyword evidence="3" id="KW-0732">Signal</keyword>
<dbReference type="InterPro" id="IPR003594">
    <property type="entry name" value="HATPase_dom"/>
</dbReference>
<keyword evidence="2" id="KW-0812">Transmembrane</keyword>
<dbReference type="PANTHER" id="PTHR34220">
    <property type="entry name" value="SENSOR HISTIDINE KINASE YPDA"/>
    <property type="match status" value="1"/>
</dbReference>
<name>A0A2S9J0P0_9SPHI</name>
<dbReference type="PANTHER" id="PTHR34220:SF9">
    <property type="entry name" value="SIGNAL TRANSDUCTION HISTIDINE KINASE INTERNAL REGION DOMAIN-CONTAINING PROTEIN"/>
    <property type="match status" value="1"/>
</dbReference>
<feature type="domain" description="Signal transduction histidine kinase internal region" evidence="5">
    <location>
        <begin position="377"/>
        <end position="449"/>
    </location>
</feature>
<comment type="caution">
    <text evidence="6">The sequence shown here is derived from an EMBL/GenBank/DDBJ whole genome shotgun (WGS) entry which is preliminary data.</text>
</comment>
<proteinExistence type="predicted"/>
<keyword evidence="7" id="KW-1185">Reference proteome</keyword>
<evidence type="ECO:0000256" key="1">
    <source>
        <dbReference type="SAM" id="Coils"/>
    </source>
</evidence>
<sequence length="583" mass="66305">MRAHSFRLCFLKLGCFLLCIYVQTAVGQHQSIAESIDSADLLLRKGLVEESKSIYNSVLSRAKIDNMPDTLQLKAHLGIARARHMNQQLDSSLQSYLKALQLAKSTRTPSFQADAYMGIGVLQAHAKNFPKAIQYLKQADSLETAPSVKKLQIRVNLANSLTDADRDKEALPYLQASLQTARILNQEPVQAIVHTNLGNLFIKARDWQAAINHSMESIRISEKLQQPPSVVAHNNLGYALTQSGALDEGKKAYLRALAAAQGTQRQQVLKNLKELLLLQNDHRAALQYFEKYDQLKDSLQQQEVAQRIAEITETYESAEKTRQIQSLQLENKTKRQQLILVIIGSVFLILLIGLATYLYLKTEQAKRELSHTKTRNRLLLAQLNPHFIFNSLQHVQHYLYKNDKETSMAYLSHFARLIRSTLTHSDSDWISLEEEIELLRNYLYLQRLASHKPFHYNLHVDPEVDFSIIQLPPMLLQPVVENAINHGVTDQTDANIEISIHLAQQKLVISISDNGKGISTTLPDRSNNLHKSMGSQLVNKRISEINKQFPKFIHLHIEEANLDKTYPGTCVQFTFDFRQISTH</sequence>
<evidence type="ECO:0000259" key="4">
    <source>
        <dbReference type="Pfam" id="PF02518"/>
    </source>
</evidence>
<feature type="chain" id="PRO_5015690204" evidence="3">
    <location>
        <begin position="25"/>
        <end position="583"/>
    </location>
</feature>
<evidence type="ECO:0000256" key="2">
    <source>
        <dbReference type="SAM" id="Phobius"/>
    </source>
</evidence>
<dbReference type="AlphaFoldDB" id="A0A2S9J0P0"/>
<dbReference type="InterPro" id="IPR050640">
    <property type="entry name" value="Bact_2-comp_sensor_kinase"/>
</dbReference>
<evidence type="ECO:0000313" key="7">
    <source>
        <dbReference type="Proteomes" id="UP000239711"/>
    </source>
</evidence>
<dbReference type="OrthoDB" id="9809670at2"/>
<feature type="domain" description="Histidine kinase/HSP90-like ATPase" evidence="4">
    <location>
        <begin position="476"/>
        <end position="578"/>
    </location>
</feature>
<dbReference type="Proteomes" id="UP000239711">
    <property type="component" value="Unassembled WGS sequence"/>
</dbReference>
<organism evidence="6 7">
    <name type="scientific">Sphingobacterium haloxyli</name>
    <dbReference type="NCBI Taxonomy" id="2100533"/>
    <lineage>
        <taxon>Bacteria</taxon>
        <taxon>Pseudomonadati</taxon>
        <taxon>Bacteroidota</taxon>
        <taxon>Sphingobacteriia</taxon>
        <taxon>Sphingobacteriales</taxon>
        <taxon>Sphingobacteriaceae</taxon>
        <taxon>Sphingobacterium</taxon>
    </lineage>
</organism>
<protein>
    <submittedName>
        <fullName evidence="6">Uncharacterized protein</fullName>
    </submittedName>
</protein>
<dbReference type="GO" id="GO:0000155">
    <property type="term" value="F:phosphorelay sensor kinase activity"/>
    <property type="evidence" value="ECO:0007669"/>
    <property type="project" value="InterPro"/>
</dbReference>
<dbReference type="Pfam" id="PF02518">
    <property type="entry name" value="HATPase_c"/>
    <property type="match status" value="1"/>
</dbReference>
<dbReference type="EMBL" id="PVBQ01000015">
    <property type="protein sequence ID" value="PRD46339.1"/>
    <property type="molecule type" value="Genomic_DNA"/>
</dbReference>
<feature type="signal peptide" evidence="3">
    <location>
        <begin position="1"/>
        <end position="24"/>
    </location>
</feature>
<keyword evidence="1" id="KW-0175">Coiled coil</keyword>
<dbReference type="Pfam" id="PF13181">
    <property type="entry name" value="TPR_8"/>
    <property type="match status" value="1"/>
</dbReference>
<dbReference type="InterPro" id="IPR019734">
    <property type="entry name" value="TPR_rpt"/>
</dbReference>
<dbReference type="SUPFAM" id="SSF81901">
    <property type="entry name" value="HCP-like"/>
    <property type="match status" value="1"/>
</dbReference>
<dbReference type="Gene3D" id="1.25.40.10">
    <property type="entry name" value="Tetratricopeptide repeat domain"/>
    <property type="match status" value="2"/>
</dbReference>
<evidence type="ECO:0000259" key="5">
    <source>
        <dbReference type="Pfam" id="PF06580"/>
    </source>
</evidence>
<dbReference type="GO" id="GO:0016020">
    <property type="term" value="C:membrane"/>
    <property type="evidence" value="ECO:0007669"/>
    <property type="project" value="InterPro"/>
</dbReference>
<feature type="transmembrane region" description="Helical" evidence="2">
    <location>
        <begin position="338"/>
        <end position="360"/>
    </location>
</feature>
<keyword evidence="2" id="KW-0472">Membrane</keyword>
<evidence type="ECO:0000256" key="3">
    <source>
        <dbReference type="SAM" id="SignalP"/>
    </source>
</evidence>
<gene>
    <name evidence="6" type="ORF">C5745_16290</name>
</gene>